<feature type="compositionally biased region" description="Polar residues" evidence="1">
    <location>
        <begin position="36"/>
        <end position="46"/>
    </location>
</feature>
<dbReference type="EMBL" id="JACVVK020000019">
    <property type="protein sequence ID" value="KAK7503512.1"/>
    <property type="molecule type" value="Genomic_DNA"/>
</dbReference>
<feature type="compositionally biased region" description="Low complexity" evidence="1">
    <location>
        <begin position="53"/>
        <end position="70"/>
    </location>
</feature>
<organism evidence="2 3">
    <name type="scientific">Batillaria attramentaria</name>
    <dbReference type="NCBI Taxonomy" id="370345"/>
    <lineage>
        <taxon>Eukaryota</taxon>
        <taxon>Metazoa</taxon>
        <taxon>Spiralia</taxon>
        <taxon>Lophotrochozoa</taxon>
        <taxon>Mollusca</taxon>
        <taxon>Gastropoda</taxon>
        <taxon>Caenogastropoda</taxon>
        <taxon>Sorbeoconcha</taxon>
        <taxon>Cerithioidea</taxon>
        <taxon>Batillariidae</taxon>
        <taxon>Batillaria</taxon>
    </lineage>
</organism>
<protein>
    <submittedName>
        <fullName evidence="2">Uncharacterized protein</fullName>
    </submittedName>
</protein>
<reference evidence="2 3" key="1">
    <citation type="journal article" date="2023" name="Sci. Data">
        <title>Genome assembly of the Korean intertidal mud-creeper Batillaria attramentaria.</title>
        <authorList>
            <person name="Patra A.K."/>
            <person name="Ho P.T."/>
            <person name="Jun S."/>
            <person name="Lee S.J."/>
            <person name="Kim Y."/>
            <person name="Won Y.J."/>
        </authorList>
    </citation>
    <scope>NUCLEOTIDE SEQUENCE [LARGE SCALE GENOMIC DNA]</scope>
    <source>
        <strain evidence="2">Wonlab-2016</strain>
    </source>
</reference>
<feature type="compositionally biased region" description="Pro residues" evidence="1">
    <location>
        <begin position="71"/>
        <end position="80"/>
    </location>
</feature>
<proteinExistence type="predicted"/>
<feature type="compositionally biased region" description="Low complexity" evidence="1">
    <location>
        <begin position="81"/>
        <end position="101"/>
    </location>
</feature>
<feature type="region of interest" description="Disordered" evidence="1">
    <location>
        <begin position="1"/>
        <end position="144"/>
    </location>
</feature>
<sequence>MYRKKTGSAKSTSADSGDAPQPTKAQEGQLLKQAAVTLQPSLQKASSPPDAMQQPQKKQSTKQSATSKSTAPPPPPPAPYPASEETSSSKPSPQGTATQHTPQPPPAPAVKAAHPPPPPPPQAQTSKAYSAPGDSALPPQDSSRRLISAEDLILSKRNLKRVNRKDVFEPGKFSLWKHKKSLFCLSPVSLYQVEFVTSFASSVPFLWTVVKV</sequence>
<dbReference type="Proteomes" id="UP001519460">
    <property type="component" value="Unassembled WGS sequence"/>
</dbReference>
<comment type="caution">
    <text evidence="2">The sequence shown here is derived from an EMBL/GenBank/DDBJ whole genome shotgun (WGS) entry which is preliminary data.</text>
</comment>
<evidence type="ECO:0000313" key="2">
    <source>
        <dbReference type="EMBL" id="KAK7503512.1"/>
    </source>
</evidence>
<dbReference type="AlphaFoldDB" id="A0ABD0LVV9"/>
<feature type="compositionally biased region" description="Pro residues" evidence="1">
    <location>
        <begin position="102"/>
        <end position="122"/>
    </location>
</feature>
<evidence type="ECO:0000256" key="1">
    <source>
        <dbReference type="SAM" id="MobiDB-lite"/>
    </source>
</evidence>
<accession>A0ABD0LVV9</accession>
<keyword evidence="3" id="KW-1185">Reference proteome</keyword>
<gene>
    <name evidence="2" type="ORF">BaRGS_00005051</name>
</gene>
<evidence type="ECO:0000313" key="3">
    <source>
        <dbReference type="Proteomes" id="UP001519460"/>
    </source>
</evidence>
<name>A0ABD0LVV9_9CAEN</name>